<comment type="caution">
    <text evidence="5">The sequence shown here is derived from an EMBL/GenBank/DDBJ whole genome shotgun (WGS) entry which is preliminary data.</text>
</comment>
<reference evidence="5" key="1">
    <citation type="submission" date="2023-06" db="EMBL/GenBank/DDBJ databases">
        <authorList>
            <consortium name="Lawrence Berkeley National Laboratory"/>
            <person name="Ahrendt S."/>
            <person name="Sahu N."/>
            <person name="Indic B."/>
            <person name="Wong-Bajracharya J."/>
            <person name="Merenyi Z."/>
            <person name="Ke H.-M."/>
            <person name="Monk M."/>
            <person name="Kocsube S."/>
            <person name="Drula E."/>
            <person name="Lipzen A."/>
            <person name="Balint B."/>
            <person name="Henrissat B."/>
            <person name="Andreopoulos B."/>
            <person name="Martin F.M."/>
            <person name="Harder C.B."/>
            <person name="Rigling D."/>
            <person name="Ford K.L."/>
            <person name="Foster G.D."/>
            <person name="Pangilinan J."/>
            <person name="Papanicolaou A."/>
            <person name="Barry K."/>
            <person name="LaButti K."/>
            <person name="Viragh M."/>
            <person name="Koriabine M."/>
            <person name="Yan M."/>
            <person name="Riley R."/>
            <person name="Champramary S."/>
            <person name="Plett K.L."/>
            <person name="Tsai I.J."/>
            <person name="Slot J."/>
            <person name="Sipos G."/>
            <person name="Plett J."/>
            <person name="Nagy L.G."/>
            <person name="Grigoriev I.V."/>
        </authorList>
    </citation>
    <scope>NUCLEOTIDE SEQUENCE</scope>
    <source>
        <strain evidence="5">ICMP 16352</strain>
    </source>
</reference>
<dbReference type="PANTHER" id="PTHR22762:SF133">
    <property type="entry name" value="P-TYPE DOMAIN-CONTAINING PROTEIN"/>
    <property type="match status" value="1"/>
</dbReference>
<gene>
    <name evidence="5" type="ORF">IW261DRAFT_1572774</name>
</gene>
<comment type="similarity">
    <text evidence="1 2">Belongs to the glycosyl hydrolase 31 family.</text>
</comment>
<keyword evidence="6" id="KW-1185">Reference proteome</keyword>
<dbReference type="AlphaFoldDB" id="A0AA39U4X9"/>
<evidence type="ECO:0000256" key="3">
    <source>
        <dbReference type="SAM" id="MobiDB-lite"/>
    </source>
</evidence>
<dbReference type="InterPro" id="IPR000322">
    <property type="entry name" value="Glyco_hydro_31_TIM"/>
</dbReference>
<protein>
    <recommendedName>
        <fullName evidence="4">Glycoside hydrolase family 31 TIM barrel domain-containing protein</fullName>
    </recommendedName>
</protein>
<accession>A0AA39U4X9</accession>
<dbReference type="Pfam" id="PF01055">
    <property type="entry name" value="Glyco_hydro_31_2nd"/>
    <property type="match status" value="1"/>
</dbReference>
<organism evidence="5 6">
    <name type="scientific">Armillaria novae-zelandiae</name>
    <dbReference type="NCBI Taxonomy" id="153914"/>
    <lineage>
        <taxon>Eukaryota</taxon>
        <taxon>Fungi</taxon>
        <taxon>Dikarya</taxon>
        <taxon>Basidiomycota</taxon>
        <taxon>Agaricomycotina</taxon>
        <taxon>Agaricomycetes</taxon>
        <taxon>Agaricomycetidae</taxon>
        <taxon>Agaricales</taxon>
        <taxon>Marasmiineae</taxon>
        <taxon>Physalacriaceae</taxon>
        <taxon>Armillaria</taxon>
    </lineage>
</organism>
<keyword evidence="2" id="KW-0326">Glycosidase</keyword>
<evidence type="ECO:0000313" key="5">
    <source>
        <dbReference type="EMBL" id="KAK0470774.1"/>
    </source>
</evidence>
<dbReference type="SUPFAM" id="SSF51445">
    <property type="entry name" value="(Trans)glycosidases"/>
    <property type="match status" value="1"/>
</dbReference>
<keyword evidence="2" id="KW-0378">Hydrolase</keyword>
<feature type="region of interest" description="Disordered" evidence="3">
    <location>
        <begin position="1"/>
        <end position="31"/>
    </location>
</feature>
<proteinExistence type="inferred from homology"/>
<dbReference type="GO" id="GO:0005975">
    <property type="term" value="P:carbohydrate metabolic process"/>
    <property type="evidence" value="ECO:0007669"/>
    <property type="project" value="InterPro"/>
</dbReference>
<dbReference type="Gene3D" id="3.20.20.80">
    <property type="entry name" value="Glycosidases"/>
    <property type="match status" value="1"/>
</dbReference>
<name>A0AA39U4X9_9AGAR</name>
<dbReference type="GO" id="GO:0004553">
    <property type="term" value="F:hydrolase activity, hydrolyzing O-glycosyl compounds"/>
    <property type="evidence" value="ECO:0007669"/>
    <property type="project" value="InterPro"/>
</dbReference>
<dbReference type="InterPro" id="IPR017853">
    <property type="entry name" value="GH"/>
</dbReference>
<evidence type="ECO:0000256" key="2">
    <source>
        <dbReference type="RuleBase" id="RU361185"/>
    </source>
</evidence>
<evidence type="ECO:0000256" key="1">
    <source>
        <dbReference type="ARBA" id="ARBA00007806"/>
    </source>
</evidence>
<feature type="compositionally biased region" description="Basic and acidic residues" evidence="3">
    <location>
        <begin position="1"/>
        <end position="21"/>
    </location>
</feature>
<dbReference type="EMBL" id="JAUEPR010000059">
    <property type="protein sequence ID" value="KAK0470774.1"/>
    <property type="molecule type" value="Genomic_DNA"/>
</dbReference>
<evidence type="ECO:0000259" key="4">
    <source>
        <dbReference type="Pfam" id="PF01055"/>
    </source>
</evidence>
<dbReference type="Proteomes" id="UP001175227">
    <property type="component" value="Unassembled WGS sequence"/>
</dbReference>
<sequence length="116" mass="13113">MSVKYDPHTHVKQRPAAEKQSETGPWKEFNGNTGEELCNRWIQLAAFMPFFSQSDIEGAISQGPHRWDNVASASRTSIAARYSLLRNRYILSVNASLYDTSPVPPIPLYSPTMNNR</sequence>
<dbReference type="PANTHER" id="PTHR22762">
    <property type="entry name" value="ALPHA-GLUCOSIDASE"/>
    <property type="match status" value="1"/>
</dbReference>
<evidence type="ECO:0000313" key="6">
    <source>
        <dbReference type="Proteomes" id="UP001175227"/>
    </source>
</evidence>
<feature type="domain" description="Glycoside hydrolase family 31 TIM barrel" evidence="4">
    <location>
        <begin position="29"/>
        <end position="86"/>
    </location>
</feature>